<sequence>MASGEKTSFTIGTRKSKLALLQTDIVQNALQTAWPGCEFEIHSRHAAGDLNKVTPLREFTTKNLWTEELEELLIQKKLDLVVHSLKDVPTQIPSSCALAAIITREDPRDVLVVKKGLSFKTLAELPAGSVVGTSSVRRIAQIGRHYPHLKVQDVRGNIDTRLAKLDDEDGPFTCLILAAAGLLRSGWEVRITQYLDSKNGKMLHAVGQGALGIEIRSDDERMKEMIEKIGDKKSTFACLAERNLLRVLEGGCSAPLGVETEWIQNEHGEEFLRLRSIVTSVDGQEAVEVEKDCKIMSNEEAEAFGKDVAMHLVENGAGKILEDIQQKKKW</sequence>
<dbReference type="EMBL" id="JALBCA010000053">
    <property type="protein sequence ID" value="KAI2385903.1"/>
    <property type="molecule type" value="Genomic_DNA"/>
</dbReference>
<comment type="caution">
    <text evidence="1">The sequence shown here is derived from an EMBL/GenBank/DDBJ whole genome shotgun (WGS) entry which is preliminary data.</text>
</comment>
<reference evidence="1" key="1">
    <citation type="journal article" date="2022" name="bioRxiv">
        <title>Population genetic analysis of Ophidiomyces ophidiicola, the causative agent of snake fungal disease, indicates recent introductions to the USA.</title>
        <authorList>
            <person name="Ladner J.T."/>
            <person name="Palmer J.M."/>
            <person name="Ettinger C.L."/>
            <person name="Stajich J.E."/>
            <person name="Farrell T.M."/>
            <person name="Glorioso B.M."/>
            <person name="Lawson B."/>
            <person name="Price S.J."/>
            <person name="Stengle A.G."/>
            <person name="Grear D.A."/>
            <person name="Lorch J.M."/>
        </authorList>
    </citation>
    <scope>NUCLEOTIDE SEQUENCE</scope>
    <source>
        <strain evidence="1">NWHC 24266-5</strain>
    </source>
</reference>
<proteinExistence type="predicted"/>
<gene>
    <name evidence="1" type="primary">HEM3</name>
    <name evidence="1" type="ORF">LOY88_003823</name>
</gene>
<dbReference type="EC" id="2.5.1.61" evidence="1"/>
<name>A0ACB8UW01_9EURO</name>
<evidence type="ECO:0000313" key="1">
    <source>
        <dbReference type="EMBL" id="KAI2385903.1"/>
    </source>
</evidence>
<protein>
    <submittedName>
        <fullName evidence="1">Porphobilinogen deaminase</fullName>
        <ecNumber evidence="1">2.5.1.61</ecNumber>
    </submittedName>
</protein>
<organism evidence="1">
    <name type="scientific">Ophidiomyces ophidiicola</name>
    <dbReference type="NCBI Taxonomy" id="1387563"/>
    <lineage>
        <taxon>Eukaryota</taxon>
        <taxon>Fungi</taxon>
        <taxon>Dikarya</taxon>
        <taxon>Ascomycota</taxon>
        <taxon>Pezizomycotina</taxon>
        <taxon>Eurotiomycetes</taxon>
        <taxon>Eurotiomycetidae</taxon>
        <taxon>Onygenales</taxon>
        <taxon>Onygenaceae</taxon>
        <taxon>Ophidiomyces</taxon>
    </lineage>
</organism>
<keyword evidence="1" id="KW-0808">Transferase</keyword>
<accession>A0ACB8UW01</accession>